<sequence length="1067" mass="115714">MPREFFPSPVVQVIQKDAFERKGLRQMLLEPELLATIEADVNLVADLVALRGVMPEKTKETARIVIAKVEAELMERLERRTADAIRGALERSRRTNRPRFADIDWPRTIRANLHHYQAEHRTVVPERLIGFLRQQRRIVDLDEVVLCVDQSGSMATSVVYASIFAAVMASLPVVTTKLVCFDTAIVDLTEELADPVEVLFGVQLGSGSRHQADPLGRIEAPDGTARTALRCVWVRRWAVCPSTLRGSRIGRCPICIGAVPVSDLSFSEPLLQPDQIKKRNRERILTMRSKRARGRRHGLLLLSTACAAAFLAAMPAMAQERTTAPAQPAAPAADPGAGLDRGQIEDIIVTARRREESAQGTPLSISAISSDQLQQLNIVRIEGISQLAPSLRVTQASGSGNAPAIYIRGIGTLSTALYVEPAVGIYVDGVYTPRPSGNTFDLPDIASVEVLRGPQGTLFGRNTTGGAILLSTRNPTPEFGIKADFSYGSYNEIIASSVVQLGRIGTSPFMAKVSAQVHSRDGWVEAPGYSPAKWGGALDSFGVGGAIRGEMGDFTLDLRGRYNDLISYTGWEALAGTTVGRAYFGNAGVANNRPFPIGVGPRDYSYRDPRSDGKSQVKTWGGVLTAQYDFSKALQIKSITGYNKIDQNLRGNLGGGSTLGVVANPVVPGKFIEPVTPHVTPNNPGTQKQFTEEVQLLGDVGDFNYLVGLYYYDEKVDETITTILNSPLSATTAIRLNRSTSYSIDSTSLAGFAQIGWKPSFAGGKLELVGGIRYTEDKKTLASRSVSTTTTTTTLTQARSDKWDNVGWMGSISYQALPGVLLYGRASSAYRSGGYNAPTVGAPPFGPETARSYELGFKSDLFDRHVRFNAAVYQTDYDDLQVNGYNISTNTNQLTNAGKARYRGFEVEAQAGLGGFRIDGNVGYVDPHYSEYIIAVGGAPTNVADQAAFANVPNWTYHVGGQYALETASAGKFTLRGDFTGKGNSPTYSLISQAPNTAQVPLYGVESNVSLRLLWDGTVRGRKLRAQVFVENLTNNRYLTFVTDFGAIMSGVYNRPRYFGASVGIDF</sequence>
<proteinExistence type="inferred from homology"/>
<evidence type="ECO:0000256" key="5">
    <source>
        <dbReference type="ARBA" id="ARBA00022692"/>
    </source>
</evidence>
<dbReference type="OrthoDB" id="9760333at2"/>
<keyword evidence="4" id="KW-0410">Iron transport</keyword>
<dbReference type="SUPFAM" id="SSF56935">
    <property type="entry name" value="Porins"/>
    <property type="match status" value="1"/>
</dbReference>
<keyword evidence="6" id="KW-0732">Signal</keyword>
<evidence type="ECO:0000256" key="9">
    <source>
        <dbReference type="ARBA" id="ARBA00023077"/>
    </source>
</evidence>
<dbReference type="CDD" id="cd01347">
    <property type="entry name" value="ligand_gated_channel"/>
    <property type="match status" value="1"/>
</dbReference>
<evidence type="ECO:0000256" key="1">
    <source>
        <dbReference type="ARBA" id="ARBA00004571"/>
    </source>
</evidence>
<dbReference type="InterPro" id="IPR036942">
    <property type="entry name" value="Beta-barrel_TonB_sf"/>
</dbReference>
<dbReference type="SUPFAM" id="SSF53300">
    <property type="entry name" value="vWA-like"/>
    <property type="match status" value="1"/>
</dbReference>
<dbReference type="InterPro" id="IPR012910">
    <property type="entry name" value="Plug_dom"/>
</dbReference>
<keyword evidence="17" id="KW-0675">Receptor</keyword>
<comment type="similarity">
    <text evidence="12 14">Belongs to the TonB-dependent receptor family.</text>
</comment>
<dbReference type="InterPro" id="IPR039426">
    <property type="entry name" value="TonB-dep_rcpt-like"/>
</dbReference>
<evidence type="ECO:0000256" key="4">
    <source>
        <dbReference type="ARBA" id="ARBA00022496"/>
    </source>
</evidence>
<comment type="subcellular location">
    <subcellularLocation>
        <location evidence="1 12">Cell outer membrane</location>
        <topology evidence="1 12">Multi-pass membrane protein</topology>
    </subcellularLocation>
</comment>
<keyword evidence="10 12" id="KW-0472">Membrane</keyword>
<evidence type="ECO:0000256" key="6">
    <source>
        <dbReference type="ARBA" id="ARBA00022729"/>
    </source>
</evidence>
<reference evidence="17 18" key="1">
    <citation type="submission" date="2019-02" db="EMBL/GenBank/DDBJ databases">
        <authorList>
            <person name="Li Y."/>
        </authorList>
    </citation>
    <scope>NUCLEOTIDE SEQUENCE [LARGE SCALE GENOMIC DNA]</scope>
    <source>
        <strain evidence="17 18">3-7</strain>
    </source>
</reference>
<evidence type="ECO:0000256" key="8">
    <source>
        <dbReference type="ARBA" id="ARBA00023065"/>
    </source>
</evidence>
<dbReference type="InterPro" id="IPR008912">
    <property type="entry name" value="Uncharacterised_CoxE"/>
</dbReference>
<protein>
    <submittedName>
        <fullName evidence="17">TonB-dependent receptor</fullName>
    </submittedName>
</protein>
<dbReference type="Pfam" id="PF07715">
    <property type="entry name" value="Plug"/>
    <property type="match status" value="1"/>
</dbReference>
<dbReference type="PROSITE" id="PS01156">
    <property type="entry name" value="TONB_DEPENDENT_REC_2"/>
    <property type="match status" value="1"/>
</dbReference>
<dbReference type="PANTHER" id="PTHR32552:SF81">
    <property type="entry name" value="TONB-DEPENDENT OUTER MEMBRANE RECEPTOR"/>
    <property type="match status" value="1"/>
</dbReference>
<keyword evidence="7" id="KW-0408">Iron</keyword>
<feature type="domain" description="TonB-dependent receptor-like beta-barrel" evidence="15">
    <location>
        <begin position="575"/>
        <end position="1033"/>
    </location>
</feature>
<evidence type="ECO:0000259" key="16">
    <source>
        <dbReference type="Pfam" id="PF07715"/>
    </source>
</evidence>
<dbReference type="InterPro" id="IPR000531">
    <property type="entry name" value="Beta-barrel_TonB"/>
</dbReference>
<dbReference type="AlphaFoldDB" id="A0A4Q6Y5K1"/>
<dbReference type="RefSeq" id="WP_130156592.1">
    <property type="nucleotide sequence ID" value="NZ_SGIS01000011.1"/>
</dbReference>
<dbReference type="InterPro" id="IPR010917">
    <property type="entry name" value="TonB_rcpt_CS"/>
</dbReference>
<keyword evidence="18" id="KW-1185">Reference proteome</keyword>
<evidence type="ECO:0000256" key="7">
    <source>
        <dbReference type="ARBA" id="ARBA00023004"/>
    </source>
</evidence>
<evidence type="ECO:0000256" key="14">
    <source>
        <dbReference type="RuleBase" id="RU003357"/>
    </source>
</evidence>
<evidence type="ECO:0000256" key="3">
    <source>
        <dbReference type="ARBA" id="ARBA00022452"/>
    </source>
</evidence>
<feature type="domain" description="TonB-dependent receptor plug" evidence="16">
    <location>
        <begin position="359"/>
        <end position="467"/>
    </location>
</feature>
<accession>A0A4Q6Y5K1</accession>
<dbReference type="InterPro" id="IPR036465">
    <property type="entry name" value="vWFA_dom_sf"/>
</dbReference>
<keyword evidence="9 14" id="KW-0798">TonB box</keyword>
<evidence type="ECO:0000256" key="12">
    <source>
        <dbReference type="PROSITE-ProRule" id="PRU01360"/>
    </source>
</evidence>
<dbReference type="PROSITE" id="PS52016">
    <property type="entry name" value="TONB_DEPENDENT_REC_3"/>
    <property type="match status" value="1"/>
</dbReference>
<organism evidence="17 18">
    <name type="scientific">Sphingomonas populi</name>
    <dbReference type="NCBI Taxonomy" id="2484750"/>
    <lineage>
        <taxon>Bacteria</taxon>
        <taxon>Pseudomonadati</taxon>
        <taxon>Pseudomonadota</taxon>
        <taxon>Alphaproteobacteria</taxon>
        <taxon>Sphingomonadales</taxon>
        <taxon>Sphingomonadaceae</taxon>
        <taxon>Sphingomonas</taxon>
    </lineage>
</organism>
<keyword evidence="8" id="KW-0406">Ion transport</keyword>
<dbReference type="Proteomes" id="UP000292085">
    <property type="component" value="Unassembled WGS sequence"/>
</dbReference>
<comment type="caution">
    <text evidence="17">The sequence shown here is derived from an EMBL/GenBank/DDBJ whole genome shotgun (WGS) entry which is preliminary data.</text>
</comment>
<keyword evidence="11 12" id="KW-0998">Cell outer membrane</keyword>
<evidence type="ECO:0000313" key="17">
    <source>
        <dbReference type="EMBL" id="RZF64729.1"/>
    </source>
</evidence>
<dbReference type="Gene3D" id="2.40.170.20">
    <property type="entry name" value="TonB-dependent receptor, beta-barrel domain"/>
    <property type="match status" value="1"/>
</dbReference>
<gene>
    <name evidence="17" type="ORF">EWE75_08910</name>
</gene>
<evidence type="ECO:0000256" key="13">
    <source>
        <dbReference type="PROSITE-ProRule" id="PRU10144"/>
    </source>
</evidence>
<evidence type="ECO:0000259" key="15">
    <source>
        <dbReference type="Pfam" id="PF00593"/>
    </source>
</evidence>
<dbReference type="GO" id="GO:0006826">
    <property type="term" value="P:iron ion transport"/>
    <property type="evidence" value="ECO:0007669"/>
    <property type="project" value="UniProtKB-KW"/>
</dbReference>
<dbReference type="GO" id="GO:0009279">
    <property type="term" value="C:cell outer membrane"/>
    <property type="evidence" value="ECO:0007669"/>
    <property type="project" value="UniProtKB-SubCell"/>
</dbReference>
<dbReference type="Pfam" id="PF00593">
    <property type="entry name" value="TonB_dep_Rec_b-barrel"/>
    <property type="match status" value="1"/>
</dbReference>
<feature type="short sequence motif" description="TonB C-terminal box" evidence="13">
    <location>
        <begin position="1050"/>
        <end position="1067"/>
    </location>
</feature>
<keyword evidence="3 12" id="KW-1134">Transmembrane beta strand</keyword>
<evidence type="ECO:0000256" key="11">
    <source>
        <dbReference type="ARBA" id="ARBA00023237"/>
    </source>
</evidence>
<evidence type="ECO:0000256" key="10">
    <source>
        <dbReference type="ARBA" id="ARBA00023136"/>
    </source>
</evidence>
<keyword evidence="2 12" id="KW-0813">Transport</keyword>
<dbReference type="Pfam" id="PF05762">
    <property type="entry name" value="VWA_CoxE"/>
    <property type="match status" value="1"/>
</dbReference>
<keyword evidence="5 12" id="KW-0812">Transmembrane</keyword>
<evidence type="ECO:0000313" key="18">
    <source>
        <dbReference type="Proteomes" id="UP000292085"/>
    </source>
</evidence>
<name>A0A4Q6Y5K1_9SPHN</name>
<evidence type="ECO:0000256" key="2">
    <source>
        <dbReference type="ARBA" id="ARBA00022448"/>
    </source>
</evidence>
<dbReference type="EMBL" id="SGIS01000011">
    <property type="protein sequence ID" value="RZF64729.1"/>
    <property type="molecule type" value="Genomic_DNA"/>
</dbReference>
<dbReference type="PANTHER" id="PTHR32552">
    <property type="entry name" value="FERRICHROME IRON RECEPTOR-RELATED"/>
    <property type="match status" value="1"/>
</dbReference>